<dbReference type="InterPro" id="IPR014172">
    <property type="entry name" value="TonB_ExbB_2"/>
</dbReference>
<dbReference type="EMBL" id="CP007772">
    <property type="protein sequence ID" value="AJC90374.1"/>
    <property type="molecule type" value="Genomic_DNA"/>
</dbReference>
<protein>
    <submittedName>
        <fullName evidence="11">TonB system transport protein ExbB</fullName>
    </submittedName>
</protein>
<evidence type="ECO:0000256" key="7">
    <source>
        <dbReference type="ARBA" id="ARBA00023136"/>
    </source>
</evidence>
<keyword evidence="6 9" id="KW-1133">Transmembrane helix</keyword>
<dbReference type="GO" id="GO:0017038">
    <property type="term" value="P:protein import"/>
    <property type="evidence" value="ECO:0007669"/>
    <property type="project" value="TreeGrafter"/>
</dbReference>
<evidence type="ECO:0000256" key="4">
    <source>
        <dbReference type="ARBA" id="ARBA00022692"/>
    </source>
</evidence>
<dbReference type="AlphaFoldDB" id="A0A0A8HBR5"/>
<gene>
    <name evidence="11" type="primary">exbB</name>
    <name evidence="11" type="ORF">CSUB8521_0503</name>
</gene>
<evidence type="ECO:0000256" key="6">
    <source>
        <dbReference type="ARBA" id="ARBA00022989"/>
    </source>
</evidence>
<accession>A0A0A8HBR5</accession>
<evidence type="ECO:0000259" key="10">
    <source>
        <dbReference type="Pfam" id="PF01618"/>
    </source>
</evidence>
<dbReference type="RefSeq" id="WP_039663093.1">
    <property type="nucleotide sequence ID" value="NZ_CP007772.1"/>
</dbReference>
<evidence type="ECO:0000256" key="3">
    <source>
        <dbReference type="ARBA" id="ARBA00022475"/>
    </source>
</evidence>
<dbReference type="GO" id="GO:0055085">
    <property type="term" value="P:transmembrane transport"/>
    <property type="evidence" value="ECO:0007669"/>
    <property type="project" value="InterPro"/>
</dbReference>
<feature type="transmembrane region" description="Helical" evidence="9">
    <location>
        <begin position="6"/>
        <end position="28"/>
    </location>
</feature>
<keyword evidence="5 8" id="KW-0653">Protein transport</keyword>
<evidence type="ECO:0000256" key="1">
    <source>
        <dbReference type="ARBA" id="ARBA00004429"/>
    </source>
</evidence>
<keyword evidence="3" id="KW-1003">Cell membrane</keyword>
<comment type="similarity">
    <text evidence="8">Belongs to the exbB/tolQ family.</text>
</comment>
<evidence type="ECO:0000256" key="5">
    <source>
        <dbReference type="ARBA" id="ARBA00022927"/>
    </source>
</evidence>
<feature type="transmembrane region" description="Helical" evidence="9">
    <location>
        <begin position="57"/>
        <end position="83"/>
    </location>
</feature>
<evidence type="ECO:0000313" key="11">
    <source>
        <dbReference type="EMBL" id="AJC90374.1"/>
    </source>
</evidence>
<organism evidence="11 12">
    <name type="scientific">Campylobacter subantarcticus LMG 24374</name>
    <dbReference type="NCBI Taxonomy" id="1388751"/>
    <lineage>
        <taxon>Bacteria</taxon>
        <taxon>Pseudomonadati</taxon>
        <taxon>Campylobacterota</taxon>
        <taxon>Epsilonproteobacteria</taxon>
        <taxon>Campylobacterales</taxon>
        <taxon>Campylobacteraceae</taxon>
        <taxon>Campylobacter</taxon>
    </lineage>
</organism>
<feature type="domain" description="MotA/TolQ/ExbB proton channel" evidence="10">
    <location>
        <begin position="49"/>
        <end position="135"/>
    </location>
</feature>
<evidence type="ECO:0000256" key="9">
    <source>
        <dbReference type="SAM" id="Phobius"/>
    </source>
</evidence>
<dbReference type="Proteomes" id="UP000031135">
    <property type="component" value="Chromosome"/>
</dbReference>
<name>A0A0A8HBR5_9BACT</name>
<dbReference type="NCBIfam" id="TIGR02805">
    <property type="entry name" value="exbB2"/>
    <property type="match status" value="1"/>
</dbReference>
<dbReference type="KEGG" id="csm:CSUB8521_0503"/>
<sequence>MEFLKTYIDLIIFVVLGIMAFIAIWCTIERILFFRKINFDNYPCQEKFDDAISENLTILYIIYTNAPYVGLLGTVVGIMITFYDMGTSGNIDVKSIVIGLSLALKATALGILVAIPSLMAYNGLLRKISTLSNAYRIFKGKNA</sequence>
<feature type="transmembrane region" description="Helical" evidence="9">
    <location>
        <begin position="95"/>
        <end position="121"/>
    </location>
</feature>
<keyword evidence="7 9" id="KW-0472">Membrane</keyword>
<dbReference type="OrthoDB" id="9805133at2"/>
<dbReference type="InterPro" id="IPR002898">
    <property type="entry name" value="MotA_ExbB_proton_chnl"/>
</dbReference>
<keyword evidence="4 9" id="KW-0812">Transmembrane</keyword>
<evidence type="ECO:0000256" key="8">
    <source>
        <dbReference type="RuleBase" id="RU004057"/>
    </source>
</evidence>
<dbReference type="InterPro" id="IPR050790">
    <property type="entry name" value="ExbB/TolQ_transport"/>
</dbReference>
<dbReference type="PANTHER" id="PTHR30625:SF15">
    <property type="entry name" value="BIOPOLYMER TRANSPORT PROTEIN EXBB"/>
    <property type="match status" value="1"/>
</dbReference>
<proteinExistence type="inferred from homology"/>
<dbReference type="PANTHER" id="PTHR30625">
    <property type="entry name" value="PROTEIN TOLQ"/>
    <property type="match status" value="1"/>
</dbReference>
<evidence type="ECO:0000313" key="12">
    <source>
        <dbReference type="Proteomes" id="UP000031135"/>
    </source>
</evidence>
<dbReference type="HOGENOM" id="CLU_133317_0_0_7"/>
<dbReference type="Pfam" id="PF01618">
    <property type="entry name" value="MotA_ExbB"/>
    <property type="match status" value="1"/>
</dbReference>
<comment type="subcellular location">
    <subcellularLocation>
        <location evidence="1">Cell inner membrane</location>
        <topology evidence="1">Multi-pass membrane protein</topology>
    </subcellularLocation>
    <subcellularLocation>
        <location evidence="8">Membrane</location>
        <topology evidence="8">Multi-pass membrane protein</topology>
    </subcellularLocation>
</comment>
<keyword evidence="2 8" id="KW-0813">Transport</keyword>
<reference evidence="11 12" key="1">
    <citation type="journal article" date="2014" name="Genome Biol. Evol.">
        <title>Comparative Genomics of the Campylobacter lari Group.</title>
        <authorList>
            <person name="Miller W.G."/>
            <person name="Yee E."/>
            <person name="Chapman M.H."/>
            <person name="Smith T.P."/>
            <person name="Bono J.L."/>
            <person name="Huynh S."/>
            <person name="Parker C.T."/>
            <person name="Vandamme P."/>
            <person name="Luong K."/>
            <person name="Korlach J."/>
        </authorList>
    </citation>
    <scope>NUCLEOTIDE SEQUENCE [LARGE SCALE GENOMIC DNA]</scope>
    <source>
        <strain evidence="11 12">LMG 24374</strain>
    </source>
</reference>
<evidence type="ECO:0000256" key="2">
    <source>
        <dbReference type="ARBA" id="ARBA00022448"/>
    </source>
</evidence>
<dbReference type="GO" id="GO:0005886">
    <property type="term" value="C:plasma membrane"/>
    <property type="evidence" value="ECO:0007669"/>
    <property type="project" value="UniProtKB-SubCell"/>
</dbReference>